<protein>
    <submittedName>
        <fullName evidence="9">Sialic acid TRAP transporter permease protein SiaT</fullName>
    </submittedName>
</protein>
<dbReference type="PANTHER" id="PTHR33362">
    <property type="entry name" value="SIALIC ACID TRAP TRANSPORTER PERMEASE PROTEIN SIAT-RELATED"/>
    <property type="match status" value="1"/>
</dbReference>
<dbReference type="NCBIfam" id="TIGR00786">
    <property type="entry name" value="dctM"/>
    <property type="match status" value="1"/>
</dbReference>
<sequence>MVLTMTAVFFIALALAFPLYIGFLMASFVAMVFYVGQWSQLLLMNQVLFGSLQKFSLMAVPFFVFTAEIMGRGGLARRLIDWGVALFGWMRACLAAALTVASMFMGAISGSGPATIAAVGRIMNPVLVREGYAEEFSIGLLCSTAALSVIIPPSIPMIVLGSLTNLSVGALFIGGFIPGVLLGVSYIIYNIWYAKKVGVEPPKTQSKGLWQSTREALWALGVPVIIIGGIYGGVFTPTEASVVAAVYVVLVSTLVYREIGFKKVWEVAAESGLITAQIFIVFAASNVLSWFLTVSGLPQQLTSYVAEKHLAPWALLMVLNIILLIAGMLVDAVSAMTVLMPLLFPILVAAGIDPLHAGLVIVINLAIGLFTPPFGFNLFVAQGALGVPVTRLYRGVMPFIAISVVILLAITYLPVLTVALPNYLLGIR</sequence>
<feature type="transmembrane region" description="Helical" evidence="7">
    <location>
        <begin position="79"/>
        <end position="98"/>
    </location>
</feature>
<evidence type="ECO:0000256" key="2">
    <source>
        <dbReference type="ARBA" id="ARBA00022475"/>
    </source>
</evidence>
<evidence type="ECO:0000256" key="3">
    <source>
        <dbReference type="ARBA" id="ARBA00022519"/>
    </source>
</evidence>
<dbReference type="EMBL" id="PVXL01000014">
    <property type="protein sequence ID" value="PRR77106.1"/>
    <property type="molecule type" value="Genomic_DNA"/>
</dbReference>
<dbReference type="Pfam" id="PF06808">
    <property type="entry name" value="DctM"/>
    <property type="match status" value="1"/>
</dbReference>
<comment type="caution">
    <text evidence="9">The sequence shown here is derived from an EMBL/GenBank/DDBJ whole genome shotgun (WGS) entry which is preliminary data.</text>
</comment>
<feature type="transmembrane region" description="Helical" evidence="7">
    <location>
        <begin position="311"/>
        <end position="330"/>
    </location>
</feature>
<dbReference type="RefSeq" id="WP_054936101.1">
    <property type="nucleotide sequence ID" value="NZ_PVXL01000014.1"/>
</dbReference>
<keyword evidence="10" id="KW-1185">Reference proteome</keyword>
<accession>A0A9X7J582</accession>
<dbReference type="PIRSF" id="PIRSF006066">
    <property type="entry name" value="HI0050"/>
    <property type="match status" value="1"/>
</dbReference>
<keyword evidence="5 7" id="KW-1133">Transmembrane helix</keyword>
<feature type="transmembrane region" description="Helical" evidence="7">
    <location>
        <begin position="171"/>
        <end position="194"/>
    </location>
</feature>
<dbReference type="InterPro" id="IPR010656">
    <property type="entry name" value="DctM"/>
</dbReference>
<evidence type="ECO:0000259" key="8">
    <source>
        <dbReference type="Pfam" id="PF06808"/>
    </source>
</evidence>
<dbReference type="GO" id="GO:0022857">
    <property type="term" value="F:transmembrane transporter activity"/>
    <property type="evidence" value="ECO:0007669"/>
    <property type="project" value="TreeGrafter"/>
</dbReference>
<feature type="transmembrane region" description="Helical" evidence="7">
    <location>
        <begin position="7"/>
        <end position="35"/>
    </location>
</feature>
<keyword evidence="3" id="KW-0997">Cell inner membrane</keyword>
<reference evidence="9 10" key="1">
    <citation type="submission" date="2018-03" db="EMBL/GenBank/DDBJ databases">
        <title>Genome sequence of Moorella stamsii DSM 26217.</title>
        <authorList>
            <person name="Poehlein A."/>
            <person name="Daniel R."/>
        </authorList>
    </citation>
    <scope>NUCLEOTIDE SEQUENCE [LARGE SCALE GENOMIC DNA]</scope>
    <source>
        <strain evidence="10">DSM 26217</strain>
    </source>
</reference>
<evidence type="ECO:0000256" key="5">
    <source>
        <dbReference type="ARBA" id="ARBA00022989"/>
    </source>
</evidence>
<dbReference type="PANTHER" id="PTHR33362:SF5">
    <property type="entry name" value="C4-DICARBOXYLATE TRAP TRANSPORTER LARGE PERMEASE PROTEIN DCTM"/>
    <property type="match status" value="1"/>
</dbReference>
<gene>
    <name evidence="9" type="primary">siaT_1</name>
    <name evidence="9" type="ORF">MOST_03190</name>
</gene>
<evidence type="ECO:0000313" key="9">
    <source>
        <dbReference type="EMBL" id="PRR77106.1"/>
    </source>
</evidence>
<feature type="transmembrane region" description="Helical" evidence="7">
    <location>
        <begin position="271"/>
        <end position="291"/>
    </location>
</feature>
<feature type="transmembrane region" description="Helical" evidence="7">
    <location>
        <begin position="399"/>
        <end position="425"/>
    </location>
</feature>
<evidence type="ECO:0000313" key="10">
    <source>
        <dbReference type="Proteomes" id="UP000239430"/>
    </source>
</evidence>
<keyword evidence="2" id="KW-1003">Cell membrane</keyword>
<evidence type="ECO:0000256" key="1">
    <source>
        <dbReference type="ARBA" id="ARBA00004429"/>
    </source>
</evidence>
<proteinExistence type="predicted"/>
<dbReference type="InterPro" id="IPR004681">
    <property type="entry name" value="TRAP_DctM"/>
</dbReference>
<evidence type="ECO:0000256" key="6">
    <source>
        <dbReference type="ARBA" id="ARBA00023136"/>
    </source>
</evidence>
<feature type="transmembrane region" description="Helical" evidence="7">
    <location>
        <begin position="215"/>
        <end position="234"/>
    </location>
</feature>
<evidence type="ECO:0000256" key="4">
    <source>
        <dbReference type="ARBA" id="ARBA00022692"/>
    </source>
</evidence>
<comment type="subcellular location">
    <subcellularLocation>
        <location evidence="1">Cell inner membrane</location>
        <topology evidence="1">Multi-pass membrane protein</topology>
    </subcellularLocation>
</comment>
<dbReference type="AlphaFoldDB" id="A0A9X7J582"/>
<feature type="transmembrane region" description="Helical" evidence="7">
    <location>
        <begin position="342"/>
        <end position="370"/>
    </location>
</feature>
<feature type="transmembrane region" description="Helical" evidence="7">
    <location>
        <begin position="240"/>
        <end position="259"/>
    </location>
</feature>
<evidence type="ECO:0000256" key="7">
    <source>
        <dbReference type="SAM" id="Phobius"/>
    </source>
</evidence>
<organism evidence="9 10">
    <name type="scientific">Neomoorella stamsii</name>
    <dbReference type="NCBI Taxonomy" id="1266720"/>
    <lineage>
        <taxon>Bacteria</taxon>
        <taxon>Bacillati</taxon>
        <taxon>Bacillota</taxon>
        <taxon>Clostridia</taxon>
        <taxon>Neomoorellales</taxon>
        <taxon>Neomoorellaceae</taxon>
        <taxon>Neomoorella</taxon>
    </lineage>
</organism>
<keyword evidence="6 7" id="KW-0472">Membrane</keyword>
<dbReference type="Proteomes" id="UP000239430">
    <property type="component" value="Unassembled WGS sequence"/>
</dbReference>
<dbReference type="GO" id="GO:0005886">
    <property type="term" value="C:plasma membrane"/>
    <property type="evidence" value="ECO:0007669"/>
    <property type="project" value="UniProtKB-SubCell"/>
</dbReference>
<feature type="domain" description="TRAP C4-dicarboxylate transport system permease DctM subunit" evidence="8">
    <location>
        <begin position="7"/>
        <end position="415"/>
    </location>
</feature>
<feature type="transmembrane region" description="Helical" evidence="7">
    <location>
        <begin position="47"/>
        <end position="67"/>
    </location>
</feature>
<name>A0A9X7J582_9FIRM</name>
<feature type="transmembrane region" description="Helical" evidence="7">
    <location>
        <begin position="136"/>
        <end position="159"/>
    </location>
</feature>
<keyword evidence="4 7" id="KW-0812">Transmembrane</keyword>